<dbReference type="OrthoDB" id="416786at2759"/>
<feature type="domain" description="AMP-dependent synthetase/ligase" evidence="1">
    <location>
        <begin position="12"/>
        <end position="82"/>
    </location>
</feature>
<reference evidence="2" key="1">
    <citation type="submission" date="2021-02" db="EMBL/GenBank/DDBJ databases">
        <authorList>
            <person name="Nowell W R."/>
        </authorList>
    </citation>
    <scope>NUCLEOTIDE SEQUENCE</scope>
</reference>
<dbReference type="AlphaFoldDB" id="A0A815R7N1"/>
<evidence type="ECO:0000259" key="1">
    <source>
        <dbReference type="Pfam" id="PF00501"/>
    </source>
</evidence>
<dbReference type="PANTHER" id="PTHR45527">
    <property type="entry name" value="NONRIBOSOMAL PEPTIDE SYNTHETASE"/>
    <property type="match status" value="1"/>
</dbReference>
<dbReference type="InterPro" id="IPR000873">
    <property type="entry name" value="AMP-dep_synth/lig_dom"/>
</dbReference>
<dbReference type="Proteomes" id="UP000663832">
    <property type="component" value="Unassembled WGS sequence"/>
</dbReference>
<accession>A0A815R7N1</accession>
<sequence length="137" mass="15565">MKVLTYHIVKSCRVWNLYGPAEVTLGTTHHLVNKISHIIIAPIGTSFPNYEYLIIDDFLQSVIDSQEAELFVGGVGVFAGYLEHNYLTAKAPTEVHDELFYRTGDLDRMNNEGLIHYVGRKDHQIKLHGQRVELGEI</sequence>
<gene>
    <name evidence="2" type="ORF">QVE165_LOCUS41761</name>
</gene>
<protein>
    <recommendedName>
        <fullName evidence="1">AMP-dependent synthetase/ligase domain-containing protein</fullName>
    </recommendedName>
</protein>
<keyword evidence="3" id="KW-1185">Reference proteome</keyword>
<dbReference type="Pfam" id="PF00501">
    <property type="entry name" value="AMP-binding"/>
    <property type="match status" value="1"/>
</dbReference>
<proteinExistence type="predicted"/>
<evidence type="ECO:0000313" key="2">
    <source>
        <dbReference type="EMBL" id="CAF1473498.1"/>
    </source>
</evidence>
<organism evidence="2 3">
    <name type="scientific">Adineta steineri</name>
    <dbReference type="NCBI Taxonomy" id="433720"/>
    <lineage>
        <taxon>Eukaryota</taxon>
        <taxon>Metazoa</taxon>
        <taxon>Spiralia</taxon>
        <taxon>Gnathifera</taxon>
        <taxon>Rotifera</taxon>
        <taxon>Eurotatoria</taxon>
        <taxon>Bdelloidea</taxon>
        <taxon>Adinetida</taxon>
        <taxon>Adinetidae</taxon>
        <taxon>Adineta</taxon>
    </lineage>
</organism>
<dbReference type="SUPFAM" id="SSF56801">
    <property type="entry name" value="Acetyl-CoA synthetase-like"/>
    <property type="match status" value="1"/>
</dbReference>
<name>A0A815R7N1_9BILA</name>
<dbReference type="GO" id="GO:0005737">
    <property type="term" value="C:cytoplasm"/>
    <property type="evidence" value="ECO:0007669"/>
    <property type="project" value="TreeGrafter"/>
</dbReference>
<dbReference type="EMBL" id="CAJNOM010000502">
    <property type="protein sequence ID" value="CAF1473498.1"/>
    <property type="molecule type" value="Genomic_DNA"/>
</dbReference>
<dbReference type="Gene3D" id="3.40.50.12780">
    <property type="entry name" value="N-terminal domain of ligase-like"/>
    <property type="match status" value="1"/>
</dbReference>
<dbReference type="GO" id="GO:0031177">
    <property type="term" value="F:phosphopantetheine binding"/>
    <property type="evidence" value="ECO:0007669"/>
    <property type="project" value="TreeGrafter"/>
</dbReference>
<dbReference type="GO" id="GO:0043041">
    <property type="term" value="P:amino acid activation for nonribosomal peptide biosynthetic process"/>
    <property type="evidence" value="ECO:0007669"/>
    <property type="project" value="TreeGrafter"/>
</dbReference>
<dbReference type="InterPro" id="IPR042099">
    <property type="entry name" value="ANL_N_sf"/>
</dbReference>
<dbReference type="GO" id="GO:0044550">
    <property type="term" value="P:secondary metabolite biosynthetic process"/>
    <property type="evidence" value="ECO:0007669"/>
    <property type="project" value="TreeGrafter"/>
</dbReference>
<dbReference type="PANTHER" id="PTHR45527:SF1">
    <property type="entry name" value="FATTY ACID SYNTHASE"/>
    <property type="match status" value="1"/>
</dbReference>
<comment type="caution">
    <text evidence="2">The sequence shown here is derived from an EMBL/GenBank/DDBJ whole genome shotgun (WGS) entry which is preliminary data.</text>
</comment>
<evidence type="ECO:0000313" key="3">
    <source>
        <dbReference type="Proteomes" id="UP000663832"/>
    </source>
</evidence>